<evidence type="ECO:0000313" key="1">
    <source>
        <dbReference type="EMBL" id="AEB14926.1"/>
    </source>
</evidence>
<dbReference type="HOGENOM" id="CLU_155952_0_0_12"/>
<dbReference type="STRING" id="869209.Tresu_2054"/>
<protein>
    <recommendedName>
        <fullName evidence="3">Type IV pilus assembly PilZ</fullName>
    </recommendedName>
</protein>
<proteinExistence type="predicted"/>
<dbReference type="AlphaFoldDB" id="F2NW71"/>
<dbReference type="eggNOG" id="ENOG5031CYT">
    <property type="taxonomic scope" value="Bacteria"/>
</dbReference>
<organism evidence="1 2">
    <name type="scientific">Treponema succinifaciens (strain ATCC 33096 / DSM 2489 / 6091)</name>
    <dbReference type="NCBI Taxonomy" id="869209"/>
    <lineage>
        <taxon>Bacteria</taxon>
        <taxon>Pseudomonadati</taxon>
        <taxon>Spirochaetota</taxon>
        <taxon>Spirochaetia</taxon>
        <taxon>Spirochaetales</taxon>
        <taxon>Treponemataceae</taxon>
        <taxon>Treponema</taxon>
    </lineage>
</organism>
<accession>F2NW71</accession>
<gene>
    <name evidence="1" type="ordered locus">Tresu_2054</name>
</gene>
<name>F2NW71_TRES6</name>
<dbReference type="KEGG" id="tsu:Tresu_2054"/>
<dbReference type="OrthoDB" id="361732at2"/>
<dbReference type="RefSeq" id="WP_013702180.1">
    <property type="nucleotide sequence ID" value="NC_015385.1"/>
</dbReference>
<keyword evidence="2" id="KW-1185">Reference proteome</keyword>
<dbReference type="Proteomes" id="UP000006852">
    <property type="component" value="Chromosome"/>
</dbReference>
<dbReference type="GeneID" id="302999176"/>
<dbReference type="EMBL" id="CP002631">
    <property type="protein sequence ID" value="AEB14926.1"/>
    <property type="molecule type" value="Genomic_DNA"/>
</dbReference>
<dbReference type="Gene3D" id="2.40.10.220">
    <property type="entry name" value="predicted glycosyltransferase like domains"/>
    <property type="match status" value="1"/>
</dbReference>
<reference evidence="1 2" key="1">
    <citation type="journal article" date="2011" name="Stand. Genomic Sci.">
        <title>Complete genome sequence of Treponema succinifaciens type strain (6091).</title>
        <authorList>
            <person name="Han C."/>
            <person name="Gronow S."/>
            <person name="Teshima H."/>
            <person name="Lapidus A."/>
            <person name="Nolan M."/>
            <person name="Lucas S."/>
            <person name="Hammon N."/>
            <person name="Deshpande S."/>
            <person name="Cheng J.F."/>
            <person name="Zeytun A."/>
            <person name="Tapia R."/>
            <person name="Goodwin L."/>
            <person name="Pitluck S."/>
            <person name="Liolios K."/>
            <person name="Pagani I."/>
            <person name="Ivanova N."/>
            <person name="Mavromatis K."/>
            <person name="Mikhailova N."/>
            <person name="Huntemann M."/>
            <person name="Pati A."/>
            <person name="Chen A."/>
            <person name="Palaniappan K."/>
            <person name="Land M."/>
            <person name="Hauser L."/>
            <person name="Brambilla E.M."/>
            <person name="Rohde M."/>
            <person name="Goker M."/>
            <person name="Woyke T."/>
            <person name="Bristow J."/>
            <person name="Eisen J.A."/>
            <person name="Markowitz V."/>
            <person name="Hugenholtz P."/>
            <person name="Kyrpides N.C."/>
            <person name="Klenk H.P."/>
            <person name="Detter J.C."/>
        </authorList>
    </citation>
    <scope>NUCLEOTIDE SEQUENCE [LARGE SCALE GENOMIC DNA]</scope>
    <source>
        <strain evidence="2">ATCC 33096 / DSM 2489 / 6091</strain>
    </source>
</reference>
<sequence>MKKELRGEERFNEIGRIDCERICALPGVLEDISMSGFSAHFPNPVFVDTEEEYTVFITFSRQDFSRPLEFVCVPKWKNEDESETEIGFKILRSPDSPALASFINSLQENSEENPDLADMIISPEAEFVE</sequence>
<evidence type="ECO:0000313" key="2">
    <source>
        <dbReference type="Proteomes" id="UP000006852"/>
    </source>
</evidence>
<reference evidence="2" key="2">
    <citation type="submission" date="2011-04" db="EMBL/GenBank/DDBJ databases">
        <title>The complete genome of chromosome of Treponema succinifaciens DSM 2489.</title>
        <authorList>
            <person name="Lucas S."/>
            <person name="Copeland A."/>
            <person name="Lapidus A."/>
            <person name="Bruce D."/>
            <person name="Goodwin L."/>
            <person name="Pitluck S."/>
            <person name="Peters L."/>
            <person name="Kyrpides N."/>
            <person name="Mavromatis K."/>
            <person name="Ivanova N."/>
            <person name="Ovchinnikova G."/>
            <person name="Teshima H."/>
            <person name="Detter J.C."/>
            <person name="Tapia R."/>
            <person name="Han C."/>
            <person name="Land M."/>
            <person name="Hauser L."/>
            <person name="Markowitz V."/>
            <person name="Cheng J.-F."/>
            <person name="Hugenholtz P."/>
            <person name="Woyke T."/>
            <person name="Wu D."/>
            <person name="Gronow S."/>
            <person name="Wellnitz S."/>
            <person name="Brambilla E."/>
            <person name="Klenk H.-P."/>
            <person name="Eisen J.A."/>
        </authorList>
    </citation>
    <scope>NUCLEOTIDE SEQUENCE [LARGE SCALE GENOMIC DNA]</scope>
    <source>
        <strain evidence="2">ATCC 33096 / DSM 2489 / 6091</strain>
    </source>
</reference>
<evidence type="ECO:0008006" key="3">
    <source>
        <dbReference type="Google" id="ProtNLM"/>
    </source>
</evidence>